<dbReference type="GO" id="GO:0004867">
    <property type="term" value="F:serine-type endopeptidase inhibitor activity"/>
    <property type="evidence" value="ECO:0007669"/>
    <property type="project" value="UniProtKB-KW"/>
</dbReference>
<dbReference type="Pfam" id="PF00280">
    <property type="entry name" value="potato_inhibit"/>
    <property type="match status" value="1"/>
</dbReference>
<dbReference type="Proteomes" id="UP000663869">
    <property type="component" value="Unassembled WGS sequence"/>
</dbReference>
<dbReference type="Proteomes" id="UP000663862">
    <property type="component" value="Unassembled WGS sequence"/>
</dbReference>
<evidence type="ECO:0000313" key="9">
    <source>
        <dbReference type="EMBL" id="CAF4498455.1"/>
    </source>
</evidence>
<dbReference type="EMBL" id="CAJNYU010000835">
    <property type="protein sequence ID" value="CAF3393213.1"/>
    <property type="molecule type" value="Genomic_DNA"/>
</dbReference>
<evidence type="ECO:0000313" key="11">
    <source>
        <dbReference type="Proteomes" id="UP000663873"/>
    </source>
</evidence>
<dbReference type="Proteomes" id="UP000663838">
    <property type="component" value="Unassembled WGS sequence"/>
</dbReference>
<protein>
    <submittedName>
        <fullName evidence="5">Uncharacterized protein</fullName>
    </submittedName>
</protein>
<dbReference type="InterPro" id="IPR000864">
    <property type="entry name" value="Prot_inh_pot1"/>
</dbReference>
<dbReference type="OrthoDB" id="10013825at2759"/>
<evidence type="ECO:0000256" key="3">
    <source>
        <dbReference type="ARBA" id="ARBA00022900"/>
    </source>
</evidence>
<accession>A0A817ZHL6</accession>
<proteinExistence type="inferred from homology"/>
<evidence type="ECO:0000313" key="4">
    <source>
        <dbReference type="EMBL" id="CAF3307263.1"/>
    </source>
</evidence>
<dbReference type="InterPro" id="IPR036354">
    <property type="entry name" value="Prot_inh_pot1_sf"/>
</dbReference>
<evidence type="ECO:0000256" key="1">
    <source>
        <dbReference type="ARBA" id="ARBA00008210"/>
    </source>
</evidence>
<dbReference type="SUPFAM" id="SSF54654">
    <property type="entry name" value="CI-2 family of serine protease inhibitors"/>
    <property type="match status" value="1"/>
</dbReference>
<comment type="similarity">
    <text evidence="1">Belongs to the protease inhibitor I13 (potato type I serine protease inhibitor) family.</text>
</comment>
<organism evidence="5 10">
    <name type="scientific">Rotaria socialis</name>
    <dbReference type="NCBI Taxonomy" id="392032"/>
    <lineage>
        <taxon>Eukaryota</taxon>
        <taxon>Metazoa</taxon>
        <taxon>Spiralia</taxon>
        <taxon>Gnathifera</taxon>
        <taxon>Rotifera</taxon>
        <taxon>Eurotatoria</taxon>
        <taxon>Bdelloidea</taxon>
        <taxon>Philodinida</taxon>
        <taxon>Philodinidae</taxon>
        <taxon>Rotaria</taxon>
    </lineage>
</organism>
<dbReference type="Proteomes" id="UP000663873">
    <property type="component" value="Unassembled WGS sequence"/>
</dbReference>
<evidence type="ECO:0000313" key="8">
    <source>
        <dbReference type="EMBL" id="CAF4327426.1"/>
    </source>
</evidence>
<keyword evidence="3" id="KW-0722">Serine protease inhibitor</keyword>
<dbReference type="GO" id="GO:0009611">
    <property type="term" value="P:response to wounding"/>
    <property type="evidence" value="ECO:0007669"/>
    <property type="project" value="InterPro"/>
</dbReference>
<comment type="caution">
    <text evidence="5">The sequence shown here is derived from an EMBL/GenBank/DDBJ whole genome shotgun (WGS) entry which is preliminary data.</text>
</comment>
<reference evidence="5" key="1">
    <citation type="submission" date="2021-02" db="EMBL/GenBank/DDBJ databases">
        <authorList>
            <person name="Nowell W R."/>
        </authorList>
    </citation>
    <scope>NUCLEOTIDE SEQUENCE</scope>
</reference>
<dbReference type="EMBL" id="CAJOBP010001999">
    <property type="protein sequence ID" value="CAF4327426.1"/>
    <property type="molecule type" value="Genomic_DNA"/>
</dbReference>
<dbReference type="Proteomes" id="UP000663825">
    <property type="component" value="Unassembled WGS sequence"/>
</dbReference>
<evidence type="ECO:0000313" key="5">
    <source>
        <dbReference type="EMBL" id="CAF3393213.1"/>
    </source>
</evidence>
<evidence type="ECO:0000313" key="10">
    <source>
        <dbReference type="Proteomes" id="UP000663869"/>
    </source>
</evidence>
<dbReference type="PROSITE" id="PS00285">
    <property type="entry name" value="POTATO_INHIBITOR"/>
    <property type="match status" value="1"/>
</dbReference>
<gene>
    <name evidence="5" type="ORF">FME351_LOCUS8350</name>
    <name evidence="6" type="ORF">KIK155_LOCUS9341</name>
    <name evidence="4" type="ORF">TIS948_LOCUS18934</name>
    <name evidence="9" type="ORF">TOA249_LOCUS3222</name>
    <name evidence="7" type="ORF">TSG867_LOCUS3843</name>
    <name evidence="8" type="ORF">UJA718_LOCUS14273</name>
</gene>
<keyword evidence="11" id="KW-1185">Reference proteome</keyword>
<evidence type="ECO:0000313" key="6">
    <source>
        <dbReference type="EMBL" id="CAF3414454.1"/>
    </source>
</evidence>
<evidence type="ECO:0000313" key="7">
    <source>
        <dbReference type="EMBL" id="CAF4263142.1"/>
    </source>
</evidence>
<dbReference type="AlphaFoldDB" id="A0A817ZHL6"/>
<dbReference type="EMBL" id="CAJNXB010003305">
    <property type="protein sequence ID" value="CAF3307263.1"/>
    <property type="molecule type" value="Genomic_DNA"/>
</dbReference>
<dbReference type="Gene3D" id="3.30.10.10">
    <property type="entry name" value="Trypsin Inhibitor V, subunit A"/>
    <property type="match status" value="1"/>
</dbReference>
<dbReference type="EMBL" id="CAJOBS010000111">
    <property type="protein sequence ID" value="CAF4498455.1"/>
    <property type="molecule type" value="Genomic_DNA"/>
</dbReference>
<dbReference type="Proteomes" id="UP000663865">
    <property type="component" value="Unassembled WGS sequence"/>
</dbReference>
<sequence>MFSLAWMANQQTSFPELVGRNTQEAALYITAQGLTPVFVRPDQPVTLDYRTDRVRIVTDPSGNHVIQAPTVG</sequence>
<keyword evidence="2" id="KW-0646">Protease inhibitor</keyword>
<evidence type="ECO:0000256" key="2">
    <source>
        <dbReference type="ARBA" id="ARBA00022690"/>
    </source>
</evidence>
<dbReference type="EMBL" id="CAJNYV010001303">
    <property type="protein sequence ID" value="CAF3414454.1"/>
    <property type="molecule type" value="Genomic_DNA"/>
</dbReference>
<dbReference type="EMBL" id="CAJOBQ010000119">
    <property type="protein sequence ID" value="CAF4263142.1"/>
    <property type="molecule type" value="Genomic_DNA"/>
</dbReference>
<name>A0A817ZHL6_9BILA</name>